<dbReference type="GO" id="GO:0003723">
    <property type="term" value="F:RNA binding"/>
    <property type="evidence" value="ECO:0007669"/>
    <property type="project" value="UniProtKB-UniRule"/>
</dbReference>
<dbReference type="CDD" id="cd00201">
    <property type="entry name" value="WW"/>
    <property type="match status" value="1"/>
</dbReference>
<feature type="domain" description="RRM" evidence="5">
    <location>
        <begin position="202"/>
        <end position="282"/>
    </location>
</feature>
<dbReference type="SUPFAM" id="SSF51045">
    <property type="entry name" value="WW domain"/>
    <property type="match status" value="1"/>
</dbReference>
<evidence type="ECO:0000313" key="6">
    <source>
        <dbReference type="EMBL" id="GMH30791.1"/>
    </source>
</evidence>
<dbReference type="Pfam" id="PF00076">
    <property type="entry name" value="RRM_1"/>
    <property type="match status" value="2"/>
</dbReference>
<evidence type="ECO:0000259" key="5">
    <source>
        <dbReference type="PROSITE" id="PS50102"/>
    </source>
</evidence>
<dbReference type="Pfam" id="PF00397">
    <property type="entry name" value="WW"/>
    <property type="match status" value="1"/>
</dbReference>
<dbReference type="InterPro" id="IPR001202">
    <property type="entry name" value="WW_dom"/>
</dbReference>
<dbReference type="InterPro" id="IPR012677">
    <property type="entry name" value="Nucleotide-bd_a/b_plait_sf"/>
</dbReference>
<evidence type="ECO:0008006" key="8">
    <source>
        <dbReference type="Google" id="ProtNLM"/>
    </source>
</evidence>
<dbReference type="PROSITE" id="PS01159">
    <property type="entry name" value="WW_DOMAIN_1"/>
    <property type="match status" value="1"/>
</dbReference>
<gene>
    <name evidence="6" type="ORF">Nepgr_032634</name>
</gene>
<keyword evidence="1" id="KW-0677">Repeat</keyword>
<dbReference type="EMBL" id="BSYO01000039">
    <property type="protein sequence ID" value="GMH30791.1"/>
    <property type="molecule type" value="Genomic_DNA"/>
</dbReference>
<sequence>MHRLDGERFNDYPSEPPQHYDDIDFDCHVDGFRGNCNPHDHHHEHYNSRHDYHYDDAYRGSNEFYHHHHHYGPPDGSFGACEFGHGNGFPRPQFPRKRKNFNSDYPDGGNFAKLFVGAVPRTVTEEDIRKLFQDHGNVIEVVLLKDKRTGQQNEYCFVKYSSMEDADRAITALHNRCTLPGGVAPIRVKYADGERERLAVQHKVYVNGLNKQASKEEIAEIFSAYGVVEDVYIMFDEYKQSRGCGFVGFSNRDMAVAAINGLNGIYMMRGCDRPLVVRFADPKKPRNGELRPGPDCRDIHGSMMPDASHLSSGMVSKPQMACKTSVEPNATVISSESASPAVDGRDSVISGIPDCDWSEHVCPDGYKYYYNCVTYESRWEKPEEFAIYEQGFHKQLQNLTCKEAQPLLQSEGLSEQNSQMQATQHQPQSFNVHRKPISCAAHMMSLFSIHPPIHPLLGAEALSHEKVQDDKTPAVGPVQLQEGLSAM</sequence>
<evidence type="ECO:0000256" key="1">
    <source>
        <dbReference type="ARBA" id="ARBA00022737"/>
    </source>
</evidence>
<dbReference type="Proteomes" id="UP001279734">
    <property type="component" value="Unassembled WGS sequence"/>
</dbReference>
<dbReference type="PANTHER" id="PTHR24012">
    <property type="entry name" value="RNA BINDING PROTEIN"/>
    <property type="match status" value="1"/>
</dbReference>
<dbReference type="InterPro" id="IPR035979">
    <property type="entry name" value="RBD_domain_sf"/>
</dbReference>
<organism evidence="6 7">
    <name type="scientific">Nepenthes gracilis</name>
    <name type="common">Slender pitcher plant</name>
    <dbReference type="NCBI Taxonomy" id="150966"/>
    <lineage>
        <taxon>Eukaryota</taxon>
        <taxon>Viridiplantae</taxon>
        <taxon>Streptophyta</taxon>
        <taxon>Embryophyta</taxon>
        <taxon>Tracheophyta</taxon>
        <taxon>Spermatophyta</taxon>
        <taxon>Magnoliopsida</taxon>
        <taxon>eudicotyledons</taxon>
        <taxon>Gunneridae</taxon>
        <taxon>Pentapetalae</taxon>
        <taxon>Caryophyllales</taxon>
        <taxon>Nepenthaceae</taxon>
        <taxon>Nepenthes</taxon>
    </lineage>
</organism>
<feature type="domain" description="RRM" evidence="5">
    <location>
        <begin position="112"/>
        <end position="193"/>
    </location>
</feature>
<name>A0AAD3TKG0_NEPGR</name>
<dbReference type="PROSITE" id="PS50020">
    <property type="entry name" value="WW_DOMAIN_2"/>
    <property type="match status" value="1"/>
</dbReference>
<comment type="caution">
    <text evidence="6">The sequence shown here is derived from an EMBL/GenBank/DDBJ whole genome shotgun (WGS) entry which is preliminary data.</text>
</comment>
<feature type="domain" description="WW" evidence="4">
    <location>
        <begin position="357"/>
        <end position="384"/>
    </location>
</feature>
<dbReference type="InterPro" id="IPR000504">
    <property type="entry name" value="RRM_dom"/>
</dbReference>
<dbReference type="SUPFAM" id="SSF54928">
    <property type="entry name" value="RNA-binding domain, RBD"/>
    <property type="match status" value="2"/>
</dbReference>
<keyword evidence="7" id="KW-1185">Reference proteome</keyword>
<keyword evidence="2 3" id="KW-0694">RNA-binding</keyword>
<dbReference type="AlphaFoldDB" id="A0AAD3TKG0"/>
<dbReference type="Gene3D" id="2.20.70.10">
    <property type="match status" value="1"/>
</dbReference>
<protein>
    <recommendedName>
        <fullName evidence="8">Flowering time control protein FCA</fullName>
    </recommendedName>
</protein>
<dbReference type="SMART" id="SM00360">
    <property type="entry name" value="RRM"/>
    <property type="match status" value="2"/>
</dbReference>
<dbReference type="Gene3D" id="3.30.70.330">
    <property type="match status" value="2"/>
</dbReference>
<evidence type="ECO:0000259" key="4">
    <source>
        <dbReference type="PROSITE" id="PS50020"/>
    </source>
</evidence>
<reference evidence="6" key="1">
    <citation type="submission" date="2023-05" db="EMBL/GenBank/DDBJ databases">
        <title>Nepenthes gracilis genome sequencing.</title>
        <authorList>
            <person name="Fukushima K."/>
        </authorList>
    </citation>
    <scope>NUCLEOTIDE SEQUENCE</scope>
    <source>
        <strain evidence="6">SING2019-196</strain>
    </source>
</reference>
<proteinExistence type="predicted"/>
<dbReference type="InterPro" id="IPR036020">
    <property type="entry name" value="WW_dom_sf"/>
</dbReference>
<evidence type="ECO:0000313" key="7">
    <source>
        <dbReference type="Proteomes" id="UP001279734"/>
    </source>
</evidence>
<dbReference type="PROSITE" id="PS50102">
    <property type="entry name" value="RRM"/>
    <property type="match status" value="2"/>
</dbReference>
<dbReference type="SMART" id="SM00456">
    <property type="entry name" value="WW"/>
    <property type="match status" value="1"/>
</dbReference>
<evidence type="ECO:0000256" key="2">
    <source>
        <dbReference type="ARBA" id="ARBA00022884"/>
    </source>
</evidence>
<evidence type="ECO:0000256" key="3">
    <source>
        <dbReference type="PROSITE-ProRule" id="PRU00176"/>
    </source>
</evidence>
<accession>A0AAD3TKG0</accession>